<dbReference type="InterPro" id="IPR036188">
    <property type="entry name" value="FAD/NAD-bd_sf"/>
</dbReference>
<sequence>MVDPALTLPLQIETRSSLNSRLANIHLERQDAVTGAIDFTYKPCGETSKEHNALHYIGRTMRPSHNRLVWIIPENAMSGGCILAHSNLTGLLVGQSEPQRFDLSSNARGRNARKSSQQGVRMDNSTGVDVWGPWFEGVELLKNRDDELAAVDAKFAKRKNIAIVGAGMSGLMTYLCLMQQGMTNVHLIEAGNSLGGRVRTVYFSGGPFDYSYQEMGPMRLPTTITVDGQTFNASDHQLVFQLANEMNILNGHDKNLAVDFIPWYETNVNLPHMDGLPGMAQLLQEVNAALPGRDFCVELATNMFKAHRKWLDSEYAFSSNDPHKTRNPKLAASQFRGRGASSLWDKLCETVYLNSTTWTTIDGGMSRLPLSFHPLVDDSTTFNRHIDRVNYSPDSKTVTLESKGSNCTLPKVNSTHDYAIITERSPRPVFGSCWAPGPKSPGIGTVCYPSYNINGTGKAAVLASYISDPIWSAHWATKSEQEHVAYVLNAMVGHHGNIARRQYTGKHSRVCWSVDPLEGAGWADPTAEQQRKYLPEYFKTHNNIIFVGEHTSYTHAWIASALESGIRGSVQLLLELGLVDEAKAVVEKWMARWIDVVSQL</sequence>
<dbReference type="PANTHER" id="PTHR10742">
    <property type="entry name" value="FLAVIN MONOAMINE OXIDASE"/>
    <property type="match status" value="1"/>
</dbReference>
<dbReference type="Gene3D" id="3.90.660.10">
    <property type="match status" value="2"/>
</dbReference>
<dbReference type="Proteomes" id="UP001321760">
    <property type="component" value="Unassembled WGS sequence"/>
</dbReference>
<evidence type="ECO:0000259" key="2">
    <source>
        <dbReference type="Pfam" id="PF01593"/>
    </source>
</evidence>
<evidence type="ECO:0000313" key="3">
    <source>
        <dbReference type="EMBL" id="KAK4446777.1"/>
    </source>
</evidence>
<dbReference type="GO" id="GO:0009063">
    <property type="term" value="P:amino acid catabolic process"/>
    <property type="evidence" value="ECO:0007669"/>
    <property type="project" value="TreeGrafter"/>
</dbReference>
<dbReference type="PANTHER" id="PTHR10742:SF382">
    <property type="entry name" value="AMINE OXIDASE DOMAIN-CONTAINING PROTEIN"/>
    <property type="match status" value="1"/>
</dbReference>
<dbReference type="InterPro" id="IPR050281">
    <property type="entry name" value="Flavin_monoamine_oxidase"/>
</dbReference>
<evidence type="ECO:0000256" key="1">
    <source>
        <dbReference type="SAM" id="MobiDB-lite"/>
    </source>
</evidence>
<gene>
    <name evidence="3" type="ORF">QBC34DRAFT_486596</name>
</gene>
<proteinExistence type="predicted"/>
<dbReference type="AlphaFoldDB" id="A0AAV9GEX5"/>
<comment type="caution">
    <text evidence="3">The sequence shown here is derived from an EMBL/GenBank/DDBJ whole genome shotgun (WGS) entry which is preliminary data.</text>
</comment>
<dbReference type="SUPFAM" id="SSF54373">
    <property type="entry name" value="FAD-linked reductases, C-terminal domain"/>
    <property type="match status" value="1"/>
</dbReference>
<feature type="domain" description="Amine oxidase" evidence="2">
    <location>
        <begin position="168"/>
        <end position="422"/>
    </location>
</feature>
<keyword evidence="4" id="KW-1185">Reference proteome</keyword>
<feature type="domain" description="Amine oxidase" evidence="2">
    <location>
        <begin position="441"/>
        <end position="572"/>
    </location>
</feature>
<dbReference type="GO" id="GO:0001716">
    <property type="term" value="F:L-amino-acid oxidase activity"/>
    <property type="evidence" value="ECO:0007669"/>
    <property type="project" value="TreeGrafter"/>
</dbReference>
<dbReference type="Pfam" id="PF01593">
    <property type="entry name" value="Amino_oxidase"/>
    <property type="match status" value="2"/>
</dbReference>
<name>A0AAV9GEX5_9PEZI</name>
<dbReference type="Gene3D" id="1.20.1440.240">
    <property type="match status" value="1"/>
</dbReference>
<dbReference type="Gene3D" id="3.50.50.60">
    <property type="entry name" value="FAD/NAD(P)-binding domain"/>
    <property type="match status" value="2"/>
</dbReference>
<feature type="region of interest" description="Disordered" evidence="1">
    <location>
        <begin position="102"/>
        <end position="123"/>
    </location>
</feature>
<reference evidence="3" key="1">
    <citation type="journal article" date="2023" name="Mol. Phylogenet. Evol.">
        <title>Genome-scale phylogeny and comparative genomics of the fungal order Sordariales.</title>
        <authorList>
            <person name="Hensen N."/>
            <person name="Bonometti L."/>
            <person name="Westerberg I."/>
            <person name="Brannstrom I.O."/>
            <person name="Guillou S."/>
            <person name="Cros-Aarteil S."/>
            <person name="Calhoun S."/>
            <person name="Haridas S."/>
            <person name="Kuo A."/>
            <person name="Mondo S."/>
            <person name="Pangilinan J."/>
            <person name="Riley R."/>
            <person name="LaButti K."/>
            <person name="Andreopoulos B."/>
            <person name="Lipzen A."/>
            <person name="Chen C."/>
            <person name="Yan M."/>
            <person name="Daum C."/>
            <person name="Ng V."/>
            <person name="Clum A."/>
            <person name="Steindorff A."/>
            <person name="Ohm R.A."/>
            <person name="Martin F."/>
            <person name="Silar P."/>
            <person name="Natvig D.O."/>
            <person name="Lalanne C."/>
            <person name="Gautier V."/>
            <person name="Ament-Velasquez S.L."/>
            <person name="Kruys A."/>
            <person name="Hutchinson M.I."/>
            <person name="Powell A.J."/>
            <person name="Barry K."/>
            <person name="Miller A.N."/>
            <person name="Grigoriev I.V."/>
            <person name="Debuchy R."/>
            <person name="Gladieux P."/>
            <person name="Hiltunen Thoren M."/>
            <person name="Johannesson H."/>
        </authorList>
    </citation>
    <scope>NUCLEOTIDE SEQUENCE</scope>
    <source>
        <strain evidence="3">PSN243</strain>
    </source>
</reference>
<accession>A0AAV9GEX5</accession>
<dbReference type="InterPro" id="IPR002937">
    <property type="entry name" value="Amino_oxidase"/>
</dbReference>
<evidence type="ECO:0000313" key="4">
    <source>
        <dbReference type="Proteomes" id="UP001321760"/>
    </source>
</evidence>
<dbReference type="EMBL" id="MU865954">
    <property type="protein sequence ID" value="KAK4446777.1"/>
    <property type="molecule type" value="Genomic_DNA"/>
</dbReference>
<protein>
    <submittedName>
        <fullName evidence="3">L-amino-acid oxidase</fullName>
    </submittedName>
</protein>
<reference evidence="3" key="2">
    <citation type="submission" date="2023-05" db="EMBL/GenBank/DDBJ databases">
        <authorList>
            <consortium name="Lawrence Berkeley National Laboratory"/>
            <person name="Steindorff A."/>
            <person name="Hensen N."/>
            <person name="Bonometti L."/>
            <person name="Westerberg I."/>
            <person name="Brannstrom I.O."/>
            <person name="Guillou S."/>
            <person name="Cros-Aarteil S."/>
            <person name="Calhoun S."/>
            <person name="Haridas S."/>
            <person name="Kuo A."/>
            <person name="Mondo S."/>
            <person name="Pangilinan J."/>
            <person name="Riley R."/>
            <person name="Labutti K."/>
            <person name="Andreopoulos B."/>
            <person name="Lipzen A."/>
            <person name="Chen C."/>
            <person name="Yanf M."/>
            <person name="Daum C."/>
            <person name="Ng V."/>
            <person name="Clum A."/>
            <person name="Ohm R."/>
            <person name="Martin F."/>
            <person name="Silar P."/>
            <person name="Natvig D."/>
            <person name="Lalanne C."/>
            <person name="Gautier V."/>
            <person name="Ament-Velasquez S.L."/>
            <person name="Kruys A."/>
            <person name="Hutchinson M.I."/>
            <person name="Powell A.J."/>
            <person name="Barry K."/>
            <person name="Miller A.N."/>
            <person name="Grigoriev I.V."/>
            <person name="Debuchy R."/>
            <person name="Gladieux P."/>
            <person name="Thoren M.H."/>
            <person name="Johannesson H."/>
        </authorList>
    </citation>
    <scope>NUCLEOTIDE SEQUENCE</scope>
    <source>
        <strain evidence="3">PSN243</strain>
    </source>
</reference>
<organism evidence="3 4">
    <name type="scientific">Podospora aff. communis PSN243</name>
    <dbReference type="NCBI Taxonomy" id="3040156"/>
    <lineage>
        <taxon>Eukaryota</taxon>
        <taxon>Fungi</taxon>
        <taxon>Dikarya</taxon>
        <taxon>Ascomycota</taxon>
        <taxon>Pezizomycotina</taxon>
        <taxon>Sordariomycetes</taxon>
        <taxon>Sordariomycetidae</taxon>
        <taxon>Sordariales</taxon>
        <taxon>Podosporaceae</taxon>
        <taxon>Podospora</taxon>
    </lineage>
</organism>
<dbReference type="SUPFAM" id="SSF51905">
    <property type="entry name" value="FAD/NAD(P)-binding domain"/>
    <property type="match status" value="1"/>
</dbReference>